<sequence length="212" mass="24864">MAIPVCIAFVSRETSTLLSSFLSFFRQMSNNREVIGIVTDDSPAIAAAITQVYPNSHHLLCRVHLLRNVIKRRLRSDLLQMFYRLMLTRNVESFQRYVSFIEAADGNFYQYLRDQLLSKKHKWSNAFRPAAMLLDQSNTNFVETTHRILKLHKLNRKTPVFRSIFSVLLRTGYWIEARVQKYSTECRSRAVLGREPQLRRLQALFRATHNLI</sequence>
<evidence type="ECO:0000313" key="3">
    <source>
        <dbReference type="WBParaSite" id="SRDH1_18050.1"/>
    </source>
</evidence>
<dbReference type="InterPro" id="IPR031052">
    <property type="entry name" value="FHY3/FAR1"/>
</dbReference>
<proteinExistence type="predicted"/>
<dbReference type="GO" id="GO:0006355">
    <property type="term" value="P:regulation of DNA-templated transcription"/>
    <property type="evidence" value="ECO:0007669"/>
    <property type="project" value="InterPro"/>
</dbReference>
<dbReference type="Proteomes" id="UP000050792">
    <property type="component" value="Unassembled WGS sequence"/>
</dbReference>
<evidence type="ECO:0000259" key="1">
    <source>
        <dbReference type="Pfam" id="PF10551"/>
    </source>
</evidence>
<accession>A0AA85EQ40</accession>
<dbReference type="InterPro" id="IPR018289">
    <property type="entry name" value="MULE_transposase_dom"/>
</dbReference>
<dbReference type="WBParaSite" id="SRDH1_18050.1">
    <property type="protein sequence ID" value="SRDH1_18050.1"/>
    <property type="gene ID" value="SRDH1_18050"/>
</dbReference>
<reference evidence="3" key="2">
    <citation type="submission" date="2023-11" db="UniProtKB">
        <authorList>
            <consortium name="WormBaseParasite"/>
        </authorList>
    </citation>
    <scope>IDENTIFICATION</scope>
</reference>
<dbReference type="PANTHER" id="PTHR31669">
    <property type="entry name" value="PROTEIN FAR1-RELATED SEQUENCE 10-RELATED"/>
    <property type="match status" value="1"/>
</dbReference>
<name>A0AA85EQ40_9TREM</name>
<evidence type="ECO:0000313" key="2">
    <source>
        <dbReference type="Proteomes" id="UP000050792"/>
    </source>
</evidence>
<feature type="domain" description="MULE transposase" evidence="1">
    <location>
        <begin position="3"/>
        <end position="68"/>
    </location>
</feature>
<dbReference type="AlphaFoldDB" id="A0AA85EQ40"/>
<organism evidence="2 3">
    <name type="scientific">Schistosoma rodhaini</name>
    <dbReference type="NCBI Taxonomy" id="6188"/>
    <lineage>
        <taxon>Eukaryota</taxon>
        <taxon>Metazoa</taxon>
        <taxon>Spiralia</taxon>
        <taxon>Lophotrochozoa</taxon>
        <taxon>Platyhelminthes</taxon>
        <taxon>Trematoda</taxon>
        <taxon>Digenea</taxon>
        <taxon>Strigeidida</taxon>
        <taxon>Schistosomatoidea</taxon>
        <taxon>Schistosomatidae</taxon>
        <taxon>Schistosoma</taxon>
    </lineage>
</organism>
<reference evidence="2" key="1">
    <citation type="submission" date="2022-06" db="EMBL/GenBank/DDBJ databases">
        <authorList>
            <person name="Berger JAMES D."/>
            <person name="Berger JAMES D."/>
        </authorList>
    </citation>
    <scope>NUCLEOTIDE SEQUENCE [LARGE SCALE GENOMIC DNA]</scope>
</reference>
<dbReference type="Pfam" id="PF10551">
    <property type="entry name" value="MULE"/>
    <property type="match status" value="1"/>
</dbReference>
<protein>
    <recommendedName>
        <fullName evidence="1">MULE transposase domain-containing protein</fullName>
    </recommendedName>
</protein>
<keyword evidence="2" id="KW-1185">Reference proteome</keyword>
<dbReference type="PANTHER" id="PTHR31669:SF251">
    <property type="entry name" value="PROTEIN FAR1-RELATED SEQUENCE"/>
    <property type="match status" value="1"/>
</dbReference>